<feature type="disulfide bond" evidence="9">
    <location>
        <begin position="98"/>
        <end position="108"/>
    </location>
</feature>
<name>A0A8X6MYR9_NEPPI</name>
<dbReference type="GO" id="GO:0031640">
    <property type="term" value="P:killing of cells of another organism"/>
    <property type="evidence" value="ECO:0007669"/>
    <property type="project" value="UniProtKB-KW"/>
</dbReference>
<protein>
    <recommendedName>
        <fullName evidence="2">lysozyme</fullName>
        <ecNumber evidence="2">3.2.1.17</ecNumber>
    </recommendedName>
</protein>
<feature type="disulfide bond" evidence="9">
    <location>
        <begin position="81"/>
        <end position="167"/>
    </location>
</feature>
<dbReference type="PANTHER" id="PTHR11195:SF13">
    <property type="entry name" value="INVERTEBRATE-TYPE LYSOZYME 2-RELATED"/>
    <property type="match status" value="1"/>
</dbReference>
<evidence type="ECO:0000313" key="11">
    <source>
        <dbReference type="EMBL" id="GFS84916.1"/>
    </source>
</evidence>
<keyword evidence="10" id="KW-1133">Transmembrane helix</keyword>
<evidence type="ECO:0000256" key="2">
    <source>
        <dbReference type="ARBA" id="ARBA00012732"/>
    </source>
</evidence>
<keyword evidence="8" id="KW-0326">Glycosidase</keyword>
<organism evidence="11 12">
    <name type="scientific">Nephila pilipes</name>
    <name type="common">Giant wood spider</name>
    <name type="synonym">Nephila maculata</name>
    <dbReference type="NCBI Taxonomy" id="299642"/>
    <lineage>
        <taxon>Eukaryota</taxon>
        <taxon>Metazoa</taxon>
        <taxon>Ecdysozoa</taxon>
        <taxon>Arthropoda</taxon>
        <taxon>Chelicerata</taxon>
        <taxon>Arachnida</taxon>
        <taxon>Araneae</taxon>
        <taxon>Araneomorphae</taxon>
        <taxon>Entelegynae</taxon>
        <taxon>Araneoidea</taxon>
        <taxon>Nephilidae</taxon>
        <taxon>Nephila</taxon>
    </lineage>
</organism>
<dbReference type="CDD" id="cd16890">
    <property type="entry name" value="lyz_i"/>
    <property type="match status" value="1"/>
</dbReference>
<dbReference type="Pfam" id="PF05497">
    <property type="entry name" value="Destabilase"/>
    <property type="match status" value="1"/>
</dbReference>
<keyword evidence="7 9" id="KW-1015">Disulfide bond</keyword>
<evidence type="ECO:0000256" key="7">
    <source>
        <dbReference type="ARBA" id="ARBA00023157"/>
    </source>
</evidence>
<evidence type="ECO:0000256" key="10">
    <source>
        <dbReference type="SAM" id="Phobius"/>
    </source>
</evidence>
<comment type="caution">
    <text evidence="11">The sequence shown here is derived from an EMBL/GenBank/DDBJ whole genome shotgun (WGS) entry which is preliminary data.</text>
</comment>
<feature type="disulfide bond" evidence="9">
    <location>
        <begin position="86"/>
        <end position="92"/>
    </location>
</feature>
<keyword evidence="6" id="KW-0044">Antibiotic</keyword>
<dbReference type="InterPro" id="IPR023346">
    <property type="entry name" value="Lysozyme-like_dom_sf"/>
</dbReference>
<evidence type="ECO:0000256" key="6">
    <source>
        <dbReference type="ARBA" id="ARBA00023022"/>
    </source>
</evidence>
<dbReference type="Gene3D" id="1.10.530.10">
    <property type="match status" value="1"/>
</dbReference>
<dbReference type="GO" id="GO:0042742">
    <property type="term" value="P:defense response to bacterium"/>
    <property type="evidence" value="ECO:0007669"/>
    <property type="project" value="UniProtKB-KW"/>
</dbReference>
<evidence type="ECO:0000256" key="5">
    <source>
        <dbReference type="ARBA" id="ARBA00022801"/>
    </source>
</evidence>
<dbReference type="OrthoDB" id="6337871at2759"/>
<proteinExistence type="predicted"/>
<keyword evidence="10" id="KW-0472">Membrane</keyword>
<sequence length="202" mass="22722">MVKVRQPTDESLKIILSYLPTKEQITSLVEVYIRSEISLAKRHKIDKMDPREVGFLFCLVGCFALINGQGFAPAGQISEACFNCMCEASTDCDLNADCVNAGPGKYYCGPYQISYEYWRDAGKPGENPDDPLDFEKCLNSKPCSEAAIRGYMQEYAADCDGDQDIDCYDWARIHKSGSQGCNGTWIINTDYWAKFKQCYSKI</sequence>
<feature type="transmembrane region" description="Helical" evidence="10">
    <location>
        <begin position="53"/>
        <end position="72"/>
    </location>
</feature>
<evidence type="ECO:0000256" key="4">
    <source>
        <dbReference type="ARBA" id="ARBA00022638"/>
    </source>
</evidence>
<keyword evidence="10" id="KW-0812">Transmembrane</keyword>
<feature type="disulfide bond" evidence="9">
    <location>
        <begin position="137"/>
        <end position="143"/>
    </location>
</feature>
<reference evidence="11" key="1">
    <citation type="submission" date="2020-08" db="EMBL/GenBank/DDBJ databases">
        <title>Multicomponent nature underlies the extraordinary mechanical properties of spider dragline silk.</title>
        <authorList>
            <person name="Kono N."/>
            <person name="Nakamura H."/>
            <person name="Mori M."/>
            <person name="Yoshida Y."/>
            <person name="Ohtoshi R."/>
            <person name="Malay A.D."/>
            <person name="Moran D.A.P."/>
            <person name="Tomita M."/>
            <person name="Numata K."/>
            <person name="Arakawa K."/>
        </authorList>
    </citation>
    <scope>NUCLEOTIDE SEQUENCE</scope>
</reference>
<dbReference type="EC" id="3.2.1.17" evidence="2"/>
<dbReference type="PANTHER" id="PTHR11195">
    <property type="entry name" value="DESTABILASE-RELATED"/>
    <property type="match status" value="1"/>
</dbReference>
<evidence type="ECO:0000256" key="1">
    <source>
        <dbReference type="ARBA" id="ARBA00000632"/>
    </source>
</evidence>
<evidence type="ECO:0000256" key="9">
    <source>
        <dbReference type="PIRSR" id="PIRSR608597-3"/>
    </source>
</evidence>
<dbReference type="AlphaFoldDB" id="A0A8X6MYR9"/>
<dbReference type="EMBL" id="BMAW01052251">
    <property type="protein sequence ID" value="GFS84916.1"/>
    <property type="molecule type" value="Genomic_DNA"/>
</dbReference>
<dbReference type="GO" id="GO:0003796">
    <property type="term" value="F:lysozyme activity"/>
    <property type="evidence" value="ECO:0007669"/>
    <property type="project" value="UniProtKB-EC"/>
</dbReference>
<keyword evidence="5" id="KW-0378">Hydrolase</keyword>
<dbReference type="PROSITE" id="PS51909">
    <property type="entry name" value="LYSOZYME_I"/>
    <property type="match status" value="1"/>
</dbReference>
<comment type="catalytic activity">
    <reaction evidence="1">
        <text>Hydrolysis of (1-&gt;4)-beta-linkages between N-acetylmuramic acid and N-acetyl-D-glucosamine residues in a peptidoglycan and between N-acetyl-D-glucosamine residues in chitodextrins.</text>
        <dbReference type="EC" id="3.2.1.17"/>
    </reaction>
</comment>
<keyword evidence="3" id="KW-0929">Antimicrobial</keyword>
<keyword evidence="12" id="KW-1185">Reference proteome</keyword>
<keyword evidence="4" id="KW-0081">Bacteriolytic enzyme</keyword>
<evidence type="ECO:0000256" key="8">
    <source>
        <dbReference type="ARBA" id="ARBA00023295"/>
    </source>
</evidence>
<gene>
    <name evidence="11" type="ORF">NPIL_257311</name>
</gene>
<evidence type="ECO:0000256" key="3">
    <source>
        <dbReference type="ARBA" id="ARBA00022529"/>
    </source>
</evidence>
<evidence type="ECO:0000313" key="12">
    <source>
        <dbReference type="Proteomes" id="UP000887013"/>
    </source>
</evidence>
<accession>A0A8X6MYR9</accession>
<dbReference type="SUPFAM" id="SSF53955">
    <property type="entry name" value="Lysozyme-like"/>
    <property type="match status" value="1"/>
</dbReference>
<dbReference type="Proteomes" id="UP000887013">
    <property type="component" value="Unassembled WGS sequence"/>
</dbReference>
<dbReference type="InterPro" id="IPR008597">
    <property type="entry name" value="Invert_lysozyme"/>
</dbReference>